<proteinExistence type="predicted"/>
<accession>A0A6I4TBG3</accession>
<dbReference type="PANTHER" id="PTHR37422">
    <property type="entry name" value="TEICHURONIC ACID BIOSYNTHESIS PROTEIN TUAE"/>
    <property type="match status" value="1"/>
</dbReference>
<gene>
    <name evidence="2" type="ORF">GRI91_15020</name>
</gene>
<dbReference type="InterPro" id="IPR051533">
    <property type="entry name" value="WaaL-like"/>
</dbReference>
<evidence type="ECO:0000313" key="3">
    <source>
        <dbReference type="Proteomes" id="UP000438476"/>
    </source>
</evidence>
<name>A0A6I4TBG3_9SPHN</name>
<feature type="transmembrane region" description="Helical" evidence="1">
    <location>
        <begin position="180"/>
        <end position="209"/>
    </location>
</feature>
<feature type="transmembrane region" description="Helical" evidence="1">
    <location>
        <begin position="27"/>
        <end position="49"/>
    </location>
</feature>
<dbReference type="AlphaFoldDB" id="A0A6I4TBG3"/>
<comment type="caution">
    <text evidence="2">The sequence shown here is derived from an EMBL/GenBank/DDBJ whole genome shotgun (WGS) entry which is preliminary data.</text>
</comment>
<feature type="transmembrane region" description="Helical" evidence="1">
    <location>
        <begin position="61"/>
        <end position="81"/>
    </location>
</feature>
<sequence>MKVNLGPHAVTRFAVIGFLPVLKLRDIYPPIAIPCALLALALLFLPFFSGPNQSVGKVLKWWWCLPALLFVQWAEATIFGIVPANALFGNAVTIIGAVLAGTAMYAKRMNLSLITDTVVNSIAALVVVSTTLYILGINSAHQWSIQTGYSSILSNLGIFVHRTGMPMTGGGGRHSTLSALVLVGVLLRFLLDGRVTIFGSVAVACALWGLAIGDGRSAMVGGVAGVVFAVFFKGRFLRWAALSLPVGFLSLSVFSLMLPRDWAVWLSRTGEAGEIADGNGRMVIWQAAFDHLSHTPAAALLGMGQFGQVTSGIVRKVGGYGSFESAQLLSMHNIGMQLLIDGGVVGLALTTVWLFYACKGLERYPVAAGMMMTMLVAGLTDVWLTHYVDEGFFTFSLLAMVGLLEIRPQHGKVPSFRYDSNIKRHPVFIDN</sequence>
<dbReference type="RefSeq" id="WP_160737527.1">
    <property type="nucleotide sequence ID" value="NZ_WTYT01000007.1"/>
</dbReference>
<feature type="transmembrane region" description="Helical" evidence="1">
    <location>
        <begin position="87"/>
        <end position="106"/>
    </location>
</feature>
<keyword evidence="3" id="KW-1185">Reference proteome</keyword>
<protein>
    <recommendedName>
        <fullName evidence="4">O-antigen ligase domain-containing protein</fullName>
    </recommendedName>
</protein>
<evidence type="ECO:0000256" key="1">
    <source>
        <dbReference type="SAM" id="Phobius"/>
    </source>
</evidence>
<keyword evidence="1" id="KW-1133">Transmembrane helix</keyword>
<organism evidence="2 3">
    <name type="scientific">Altericroceibacterium endophyticum</name>
    <dbReference type="NCBI Taxonomy" id="1808508"/>
    <lineage>
        <taxon>Bacteria</taxon>
        <taxon>Pseudomonadati</taxon>
        <taxon>Pseudomonadota</taxon>
        <taxon>Alphaproteobacteria</taxon>
        <taxon>Sphingomonadales</taxon>
        <taxon>Erythrobacteraceae</taxon>
        <taxon>Altericroceibacterium</taxon>
    </lineage>
</organism>
<reference evidence="2 3" key="1">
    <citation type="submission" date="2019-12" db="EMBL/GenBank/DDBJ databases">
        <title>Genomic-based taxomic classification of the family Erythrobacteraceae.</title>
        <authorList>
            <person name="Xu L."/>
        </authorList>
    </citation>
    <scope>NUCLEOTIDE SEQUENCE [LARGE SCALE GENOMIC DNA]</scope>
    <source>
        <strain evidence="2 3">LMG 29518</strain>
    </source>
</reference>
<dbReference type="PANTHER" id="PTHR37422:SF13">
    <property type="entry name" value="LIPOPOLYSACCHARIDE BIOSYNTHESIS PROTEIN PA4999-RELATED"/>
    <property type="match status" value="1"/>
</dbReference>
<dbReference type="OrthoDB" id="964240at2"/>
<evidence type="ECO:0000313" key="2">
    <source>
        <dbReference type="EMBL" id="MXO67075.1"/>
    </source>
</evidence>
<keyword evidence="1" id="KW-0812">Transmembrane</keyword>
<evidence type="ECO:0008006" key="4">
    <source>
        <dbReference type="Google" id="ProtNLM"/>
    </source>
</evidence>
<feature type="transmembrane region" description="Helical" evidence="1">
    <location>
        <begin position="334"/>
        <end position="357"/>
    </location>
</feature>
<feature type="transmembrane region" description="Helical" evidence="1">
    <location>
        <begin position="118"/>
        <end position="137"/>
    </location>
</feature>
<keyword evidence="1" id="KW-0472">Membrane</keyword>
<feature type="transmembrane region" description="Helical" evidence="1">
    <location>
        <begin position="364"/>
        <end position="385"/>
    </location>
</feature>
<feature type="transmembrane region" description="Helical" evidence="1">
    <location>
        <begin position="239"/>
        <end position="258"/>
    </location>
</feature>
<dbReference type="Proteomes" id="UP000438476">
    <property type="component" value="Unassembled WGS sequence"/>
</dbReference>
<dbReference type="EMBL" id="WTYT01000007">
    <property type="protein sequence ID" value="MXO67075.1"/>
    <property type="molecule type" value="Genomic_DNA"/>
</dbReference>
<feature type="transmembrane region" description="Helical" evidence="1">
    <location>
        <begin position="215"/>
        <end position="232"/>
    </location>
</feature>